<sequence length="383" mass="44107">MLPRWTVSLEGGPRRVNHAAVIVNHRIFMFGGYCMGEDYNKLRPIDTYALNTYSYRWCKISSNQKDNDEIPFMRYGHAAVAIGEVAYLWGGRNDSEGACNKLYCFDTDNLHWTKVKVQGNCPGARDGHAMCVVNGNIFMFGGFEELAEQFSNEMYMLDVSTMTWVFITEMKTQEGKPANWRDFHTLTSSGDMIYVFGGREDLNGLLYTRHEVYDNTLKVFCTRRKKWFEPVHTDSKRPVGRRSHSAFVYKGCLYIFGGYNSIYNKHFNDLWKFDPETSRWSEVKTLGKSPQARRRQCACLFEDRLFIFGGTSPSETGVMSHLLGNDVLLDHNDTHILDFCPSLKTLCMLSILKHDLNQSWLPAPIRWEIKMMVTPNSLTTSET</sequence>
<dbReference type="SUPFAM" id="SSF117281">
    <property type="entry name" value="Kelch motif"/>
    <property type="match status" value="1"/>
</dbReference>
<organism evidence="2 3">
    <name type="scientific">Ciona intestinalis</name>
    <name type="common">Transparent sea squirt</name>
    <name type="synonym">Ascidia intestinalis</name>
    <dbReference type="NCBI Taxonomy" id="7719"/>
    <lineage>
        <taxon>Eukaryota</taxon>
        <taxon>Metazoa</taxon>
        <taxon>Chordata</taxon>
        <taxon>Tunicata</taxon>
        <taxon>Ascidiacea</taxon>
        <taxon>Phlebobranchia</taxon>
        <taxon>Cionidae</taxon>
        <taxon>Ciona</taxon>
    </lineage>
</organism>
<dbReference type="GeneTree" id="ENSGT00940000165735"/>
<dbReference type="InParanoid" id="H2XX49"/>
<dbReference type="InterPro" id="IPR006652">
    <property type="entry name" value="Kelch_1"/>
</dbReference>
<dbReference type="FunFam" id="2.120.10.80:FF:000217">
    <property type="entry name" value="Host cell factor-like Protein"/>
    <property type="match status" value="1"/>
</dbReference>
<dbReference type="STRING" id="7719.ENSCINP00000034233"/>
<accession>H2XX49</accession>
<dbReference type="OMA" id="SQETYVF"/>
<dbReference type="InterPro" id="IPR015915">
    <property type="entry name" value="Kelch-typ_b-propeller"/>
</dbReference>
<evidence type="ECO:0000313" key="2">
    <source>
        <dbReference type="Ensembl" id="ENSCINP00000034233.1"/>
    </source>
</evidence>
<keyword evidence="3" id="KW-1185">Reference proteome</keyword>
<reference evidence="2" key="3">
    <citation type="submission" date="2025-08" db="UniProtKB">
        <authorList>
            <consortium name="Ensembl"/>
        </authorList>
    </citation>
    <scope>IDENTIFICATION</scope>
</reference>
<dbReference type="PANTHER" id="PTHR46461:SF1">
    <property type="entry name" value="KELCH DOMAIN-CONTAINING PROTEIN 3"/>
    <property type="match status" value="1"/>
</dbReference>
<reference evidence="2" key="4">
    <citation type="submission" date="2025-09" db="UniProtKB">
        <authorList>
            <consortium name="Ensembl"/>
        </authorList>
    </citation>
    <scope>IDENTIFICATION</scope>
</reference>
<dbReference type="GO" id="GO:0005737">
    <property type="term" value="C:cytoplasm"/>
    <property type="evidence" value="ECO:0000318"/>
    <property type="project" value="GO_Central"/>
</dbReference>
<dbReference type="Gene3D" id="2.120.10.80">
    <property type="entry name" value="Kelch-type beta propeller"/>
    <property type="match status" value="2"/>
</dbReference>
<dbReference type="HOGENOM" id="CLU_045453_0_0_1"/>
<reference evidence="3" key="1">
    <citation type="journal article" date="2002" name="Science">
        <title>The draft genome of Ciona intestinalis: insights into chordate and vertebrate origins.</title>
        <authorList>
            <person name="Dehal P."/>
            <person name="Satou Y."/>
            <person name="Campbell R.K."/>
            <person name="Chapman J."/>
            <person name="Degnan B."/>
            <person name="De Tomaso A."/>
            <person name="Davidson B."/>
            <person name="Di Gregorio A."/>
            <person name="Gelpke M."/>
            <person name="Goodstein D.M."/>
            <person name="Harafuji N."/>
            <person name="Hastings K.E."/>
            <person name="Ho I."/>
            <person name="Hotta K."/>
            <person name="Huang W."/>
            <person name="Kawashima T."/>
            <person name="Lemaire P."/>
            <person name="Martinez D."/>
            <person name="Meinertzhagen I.A."/>
            <person name="Necula S."/>
            <person name="Nonaka M."/>
            <person name="Putnam N."/>
            <person name="Rash S."/>
            <person name="Saiga H."/>
            <person name="Satake M."/>
            <person name="Terry A."/>
            <person name="Yamada L."/>
            <person name="Wang H.G."/>
            <person name="Awazu S."/>
            <person name="Azumi K."/>
            <person name="Boore J."/>
            <person name="Branno M."/>
            <person name="Chin-Bow S."/>
            <person name="DeSantis R."/>
            <person name="Doyle S."/>
            <person name="Francino P."/>
            <person name="Keys D.N."/>
            <person name="Haga S."/>
            <person name="Hayashi H."/>
            <person name="Hino K."/>
            <person name="Imai K.S."/>
            <person name="Inaba K."/>
            <person name="Kano S."/>
            <person name="Kobayashi K."/>
            <person name="Kobayashi M."/>
            <person name="Lee B.I."/>
            <person name="Makabe K.W."/>
            <person name="Manohar C."/>
            <person name="Matassi G."/>
            <person name="Medina M."/>
            <person name="Mochizuki Y."/>
            <person name="Mount S."/>
            <person name="Morishita T."/>
            <person name="Miura S."/>
            <person name="Nakayama A."/>
            <person name="Nishizaka S."/>
            <person name="Nomoto H."/>
            <person name="Ohta F."/>
            <person name="Oishi K."/>
            <person name="Rigoutsos I."/>
            <person name="Sano M."/>
            <person name="Sasaki A."/>
            <person name="Sasakura Y."/>
            <person name="Shoguchi E."/>
            <person name="Shin-i T."/>
            <person name="Spagnuolo A."/>
            <person name="Stainier D."/>
            <person name="Suzuki M.M."/>
            <person name="Tassy O."/>
            <person name="Takatori N."/>
            <person name="Tokuoka M."/>
            <person name="Yagi K."/>
            <person name="Yoshizaki F."/>
            <person name="Wada S."/>
            <person name="Zhang C."/>
            <person name="Hyatt P.D."/>
            <person name="Larimer F."/>
            <person name="Detter C."/>
            <person name="Doggett N."/>
            <person name="Glavina T."/>
            <person name="Hawkins T."/>
            <person name="Richardson P."/>
            <person name="Lucas S."/>
            <person name="Kohara Y."/>
            <person name="Levine M."/>
            <person name="Satoh N."/>
            <person name="Rokhsar D.S."/>
        </authorList>
    </citation>
    <scope>NUCLEOTIDE SEQUENCE [LARGE SCALE GENOMIC DNA]</scope>
</reference>
<dbReference type="Pfam" id="PF24681">
    <property type="entry name" value="Kelch_KLHDC2_KLHL20_DRC7"/>
    <property type="match status" value="1"/>
</dbReference>
<dbReference type="InterPro" id="IPR052637">
    <property type="entry name" value="KLHDC3-like"/>
</dbReference>
<dbReference type="GO" id="GO:0003682">
    <property type="term" value="F:chromatin binding"/>
    <property type="evidence" value="ECO:0000318"/>
    <property type="project" value="GO_Central"/>
</dbReference>
<evidence type="ECO:0000256" key="1">
    <source>
        <dbReference type="ARBA" id="ARBA00022441"/>
    </source>
</evidence>
<evidence type="ECO:0000313" key="3">
    <source>
        <dbReference type="Proteomes" id="UP000008144"/>
    </source>
</evidence>
<keyword evidence="1" id="KW-0880">Kelch repeat</keyword>
<dbReference type="PANTHER" id="PTHR46461">
    <property type="entry name" value="KELCH DOMAIN-CONTAINING PROTEIN 3"/>
    <property type="match status" value="1"/>
</dbReference>
<dbReference type="Proteomes" id="UP000008144">
    <property type="component" value="Chromosome 11"/>
</dbReference>
<name>H2XX49_CIOIN</name>
<proteinExistence type="predicted"/>
<dbReference type="FunCoup" id="H2XX49">
    <property type="interactions" value="15"/>
</dbReference>
<gene>
    <name evidence="2" type="primary">LOC100187405</name>
</gene>
<dbReference type="AlphaFoldDB" id="H2XX49"/>
<dbReference type="EMBL" id="EAAA01000782">
    <property type="status" value="NOT_ANNOTATED_CDS"/>
    <property type="molecule type" value="Genomic_DNA"/>
</dbReference>
<dbReference type="SMART" id="SM00612">
    <property type="entry name" value="Kelch"/>
    <property type="match status" value="2"/>
</dbReference>
<dbReference type="Ensembl" id="ENSCINT00000031994.1">
    <property type="protein sequence ID" value="ENSCINP00000034233.1"/>
    <property type="gene ID" value="ENSCING00000018903.1"/>
</dbReference>
<reference evidence="2" key="2">
    <citation type="journal article" date="2008" name="Genome Biol.">
        <title>Improved genome assembly and evidence-based global gene model set for the chordate Ciona intestinalis: new insight into intron and operon populations.</title>
        <authorList>
            <person name="Satou Y."/>
            <person name="Mineta K."/>
            <person name="Ogasawara M."/>
            <person name="Sasakura Y."/>
            <person name="Shoguchi E."/>
            <person name="Ueno K."/>
            <person name="Yamada L."/>
            <person name="Matsumoto J."/>
            <person name="Wasserscheid J."/>
            <person name="Dewar K."/>
            <person name="Wiley G.B."/>
            <person name="Macmil S.L."/>
            <person name="Roe B.A."/>
            <person name="Zeller R.W."/>
            <person name="Hastings K.E."/>
            <person name="Lemaire P."/>
            <person name="Lindquist E."/>
            <person name="Endo T."/>
            <person name="Hotta K."/>
            <person name="Inaba K."/>
        </authorList>
    </citation>
    <scope>NUCLEOTIDE SEQUENCE [LARGE SCALE GENOMIC DNA]</scope>
    <source>
        <strain evidence="2">wild type</strain>
    </source>
</reference>
<protein>
    <submittedName>
        <fullName evidence="2">Kelch domain-containing protein 3</fullName>
    </submittedName>
</protein>